<gene>
    <name evidence="2" type="ORF">HYPSUDRAFT_49105</name>
</gene>
<dbReference type="EMBL" id="KN817677">
    <property type="protein sequence ID" value="KJA14482.1"/>
    <property type="molecule type" value="Genomic_DNA"/>
</dbReference>
<name>A0A0D2KIK6_HYPSF</name>
<sequence length="195" mass="22077">MYIEAVVGRSLAIHTSNVGMLVQQSTAERLVTALDTFARCILHAVKVAWVWLVHTLPALFIRVFAISAAWTFHAFWSACCFVRDNPHPFHIVGWSIFFGPIILLVPCLLLLELLILSLFHLSSLLHGQAPGCMEDRFDALKEYFLDLRESIFATIEHWTATFNKWTSDYPSLLILRLLGGVMGLVIFVGLYTGWK</sequence>
<proteinExistence type="predicted"/>
<evidence type="ECO:0000256" key="1">
    <source>
        <dbReference type="SAM" id="Phobius"/>
    </source>
</evidence>
<feature type="transmembrane region" description="Helical" evidence="1">
    <location>
        <begin position="94"/>
        <end position="119"/>
    </location>
</feature>
<dbReference type="Proteomes" id="UP000054270">
    <property type="component" value="Unassembled WGS sequence"/>
</dbReference>
<dbReference type="OrthoDB" id="2977496at2759"/>
<evidence type="ECO:0000313" key="3">
    <source>
        <dbReference type="Proteomes" id="UP000054270"/>
    </source>
</evidence>
<feature type="transmembrane region" description="Helical" evidence="1">
    <location>
        <begin position="173"/>
        <end position="194"/>
    </location>
</feature>
<keyword evidence="1" id="KW-0472">Membrane</keyword>
<reference evidence="3" key="1">
    <citation type="submission" date="2014-04" db="EMBL/GenBank/DDBJ databases">
        <title>Evolutionary Origins and Diversification of the Mycorrhizal Mutualists.</title>
        <authorList>
            <consortium name="DOE Joint Genome Institute"/>
            <consortium name="Mycorrhizal Genomics Consortium"/>
            <person name="Kohler A."/>
            <person name="Kuo A."/>
            <person name="Nagy L.G."/>
            <person name="Floudas D."/>
            <person name="Copeland A."/>
            <person name="Barry K.W."/>
            <person name="Cichocki N."/>
            <person name="Veneault-Fourrey C."/>
            <person name="LaButti K."/>
            <person name="Lindquist E.A."/>
            <person name="Lipzen A."/>
            <person name="Lundell T."/>
            <person name="Morin E."/>
            <person name="Murat C."/>
            <person name="Riley R."/>
            <person name="Ohm R."/>
            <person name="Sun H."/>
            <person name="Tunlid A."/>
            <person name="Henrissat B."/>
            <person name="Grigoriev I.V."/>
            <person name="Hibbett D.S."/>
            <person name="Martin F."/>
        </authorList>
    </citation>
    <scope>NUCLEOTIDE SEQUENCE [LARGE SCALE GENOMIC DNA]</scope>
    <source>
        <strain evidence="3">FD-334 SS-4</strain>
    </source>
</reference>
<keyword evidence="1" id="KW-1133">Transmembrane helix</keyword>
<keyword evidence="3" id="KW-1185">Reference proteome</keyword>
<evidence type="ECO:0000313" key="2">
    <source>
        <dbReference type="EMBL" id="KJA14482.1"/>
    </source>
</evidence>
<dbReference type="AlphaFoldDB" id="A0A0D2KIK6"/>
<accession>A0A0D2KIK6</accession>
<protein>
    <submittedName>
        <fullName evidence="2">Uncharacterized protein</fullName>
    </submittedName>
</protein>
<organism evidence="2 3">
    <name type="scientific">Hypholoma sublateritium (strain FD-334 SS-4)</name>
    <dbReference type="NCBI Taxonomy" id="945553"/>
    <lineage>
        <taxon>Eukaryota</taxon>
        <taxon>Fungi</taxon>
        <taxon>Dikarya</taxon>
        <taxon>Basidiomycota</taxon>
        <taxon>Agaricomycotina</taxon>
        <taxon>Agaricomycetes</taxon>
        <taxon>Agaricomycetidae</taxon>
        <taxon>Agaricales</taxon>
        <taxon>Agaricineae</taxon>
        <taxon>Strophariaceae</taxon>
        <taxon>Hypholoma</taxon>
    </lineage>
</organism>
<keyword evidence="1" id="KW-0812">Transmembrane</keyword>